<evidence type="ECO:0000313" key="3">
    <source>
        <dbReference type="Proteomes" id="UP000019249"/>
    </source>
</evidence>
<dbReference type="PANTHER" id="PTHR33745">
    <property type="entry name" value="RSBT ANTAGONIST PROTEIN RSBS-RELATED"/>
    <property type="match status" value="1"/>
</dbReference>
<dbReference type="InterPro" id="IPR051932">
    <property type="entry name" value="Bact_StressResp_Reg"/>
</dbReference>
<evidence type="ECO:0000313" key="2">
    <source>
        <dbReference type="EMBL" id="EUJ28840.1"/>
    </source>
</evidence>
<organism evidence="2 3">
    <name type="scientific">Listeria floridensis FSL S10-1187</name>
    <dbReference type="NCBI Taxonomy" id="1265817"/>
    <lineage>
        <taxon>Bacteria</taxon>
        <taxon>Bacillati</taxon>
        <taxon>Bacillota</taxon>
        <taxon>Bacilli</taxon>
        <taxon>Bacillales</taxon>
        <taxon>Listeriaceae</taxon>
        <taxon>Listeria</taxon>
    </lineage>
</organism>
<keyword evidence="3" id="KW-1185">Reference proteome</keyword>
<dbReference type="InterPro" id="IPR002645">
    <property type="entry name" value="STAS_dom"/>
</dbReference>
<dbReference type="Proteomes" id="UP000019249">
    <property type="component" value="Unassembled WGS sequence"/>
</dbReference>
<protein>
    <submittedName>
        <fullName evidence="2">STAS domain-containing protein</fullName>
    </submittedName>
</protein>
<dbReference type="Pfam" id="PF01740">
    <property type="entry name" value="STAS"/>
    <property type="match status" value="1"/>
</dbReference>
<dbReference type="CDD" id="cd07041">
    <property type="entry name" value="STAS_RsbR_RsbS_like"/>
    <property type="match status" value="1"/>
</dbReference>
<dbReference type="Gene3D" id="3.30.750.24">
    <property type="entry name" value="STAS domain"/>
    <property type="match status" value="1"/>
</dbReference>
<name>A0ABN0RDH4_9LIST</name>
<comment type="caution">
    <text evidence="2">The sequence shown here is derived from an EMBL/GenBank/DDBJ whole genome shotgun (WGS) entry which is preliminary data.</text>
</comment>
<evidence type="ECO:0000259" key="1">
    <source>
        <dbReference type="PROSITE" id="PS50801"/>
    </source>
</evidence>
<reference evidence="2 3" key="1">
    <citation type="journal article" date="2014" name="Int. J. Syst. Evol. Microbiol.">
        <title>Listeria floridensis sp. nov., Listeria aquatica sp. nov., Listeria cornellensis sp. nov., Listeria riparia sp. nov. and Listeria grandensis sp. nov., from agricultural and natural environments.</title>
        <authorList>
            <person name="den Bakker H.C."/>
            <person name="Warchocki S."/>
            <person name="Wright E.M."/>
            <person name="Allred A.F."/>
            <person name="Ahlstrom C."/>
            <person name="Manuel C.S."/>
            <person name="Stasiewicz M.J."/>
            <person name="Burrell A."/>
            <person name="Roof S."/>
            <person name="Strawn L."/>
            <person name="Fortes E.D."/>
            <person name="Nightingale K.K."/>
            <person name="Kephart D."/>
            <person name="Wiedmann M."/>
        </authorList>
    </citation>
    <scope>NUCLEOTIDE SEQUENCE [LARGE SCALE GENOMIC DNA]</scope>
    <source>
        <strain evidence="2 3">FSL S10-1187</strain>
    </source>
</reference>
<dbReference type="SUPFAM" id="SSF52091">
    <property type="entry name" value="SpoIIaa-like"/>
    <property type="match status" value="1"/>
</dbReference>
<dbReference type="PANTHER" id="PTHR33745:SF8">
    <property type="entry name" value="BLUE-LIGHT PHOTORECEPTOR"/>
    <property type="match status" value="1"/>
</dbReference>
<proteinExistence type="predicted"/>
<feature type="domain" description="STAS" evidence="1">
    <location>
        <begin position="86"/>
        <end position="197"/>
    </location>
</feature>
<gene>
    <name evidence="2" type="ORF">MFLO_11869</name>
</gene>
<dbReference type="InterPro" id="IPR036513">
    <property type="entry name" value="STAS_dom_sf"/>
</dbReference>
<sequence>MYQRRVKNDVPLPEVIMTLDKLRQQVLSAAAVFAIHDDSITKADFSKIIHTANQAFDTIIGQFSTLYYTQIVNFIENQRSLIDEISAPLISITDQIAILPVVGRVDRERAQLLMESAVKRCNELNLNDLCLDLSATTTFDTALAEMLFQLAHITKLLGIELVLSGIKPKMAQEMIRVDMQIEIPAYHSLKAFLKDRL</sequence>
<accession>A0ABN0RDH4</accession>
<dbReference type="PROSITE" id="PS50801">
    <property type="entry name" value="STAS"/>
    <property type="match status" value="1"/>
</dbReference>
<dbReference type="EMBL" id="AODF01000027">
    <property type="protein sequence ID" value="EUJ28840.1"/>
    <property type="molecule type" value="Genomic_DNA"/>
</dbReference>